<dbReference type="InterPro" id="IPR050364">
    <property type="entry name" value="Cytochrome_P450_fung"/>
</dbReference>
<keyword evidence="8" id="KW-0503">Monooxygenase</keyword>
<evidence type="ECO:0000256" key="9">
    <source>
        <dbReference type="PIRSR" id="PIRSR602401-1"/>
    </source>
</evidence>
<keyword evidence="7 9" id="KW-0408">Iron</keyword>
<comment type="cofactor">
    <cofactor evidence="1 9">
        <name>heme</name>
        <dbReference type="ChEBI" id="CHEBI:30413"/>
    </cofactor>
</comment>
<evidence type="ECO:0000256" key="5">
    <source>
        <dbReference type="ARBA" id="ARBA00022723"/>
    </source>
</evidence>
<evidence type="ECO:0000313" key="11">
    <source>
        <dbReference type="Proteomes" id="UP000053647"/>
    </source>
</evidence>
<evidence type="ECO:0000256" key="6">
    <source>
        <dbReference type="ARBA" id="ARBA00023002"/>
    </source>
</evidence>
<keyword evidence="6" id="KW-0560">Oxidoreductase</keyword>
<dbReference type="SUPFAM" id="SSF48264">
    <property type="entry name" value="Cytochrome P450"/>
    <property type="match status" value="1"/>
</dbReference>
<dbReference type="HOGENOM" id="CLU_001570_20_0_1"/>
<evidence type="ECO:0000256" key="1">
    <source>
        <dbReference type="ARBA" id="ARBA00001971"/>
    </source>
</evidence>
<protein>
    <recommendedName>
        <fullName evidence="12">Cytochrome P450</fullName>
    </recommendedName>
</protein>
<dbReference type="OrthoDB" id="2789670at2759"/>
<dbReference type="GO" id="GO:0020037">
    <property type="term" value="F:heme binding"/>
    <property type="evidence" value="ECO:0007669"/>
    <property type="project" value="InterPro"/>
</dbReference>
<dbReference type="Pfam" id="PF00067">
    <property type="entry name" value="p450"/>
    <property type="match status" value="1"/>
</dbReference>
<reference evidence="10 11" key="1">
    <citation type="submission" date="2014-06" db="EMBL/GenBank/DDBJ databases">
        <authorList>
            <consortium name="DOE Joint Genome Institute"/>
            <person name="Kuo A."/>
            <person name="Kohler A."/>
            <person name="Nagy L.G."/>
            <person name="Floudas D."/>
            <person name="Copeland A."/>
            <person name="Barry K.W."/>
            <person name="Cichocki N."/>
            <person name="Veneault-Fourrey C."/>
            <person name="LaButti K."/>
            <person name="Lindquist E.A."/>
            <person name="Lipzen A."/>
            <person name="Lundell T."/>
            <person name="Morin E."/>
            <person name="Murat C."/>
            <person name="Sun H."/>
            <person name="Tunlid A."/>
            <person name="Henrissat B."/>
            <person name="Grigoriev I.V."/>
            <person name="Hibbett D.S."/>
            <person name="Martin F."/>
            <person name="Nordberg H.P."/>
            <person name="Cantor M.N."/>
            <person name="Hua S.X."/>
        </authorList>
    </citation>
    <scope>NUCLEOTIDE SEQUENCE [LARGE SCALE GENOMIC DNA]</scope>
    <source>
        <strain evidence="10 11">ATCC 200175</strain>
    </source>
</reference>
<dbReference type="PRINTS" id="PR00463">
    <property type="entry name" value="EP450I"/>
</dbReference>
<dbReference type="PANTHER" id="PTHR46300:SF7">
    <property type="entry name" value="P450, PUTATIVE (EUROFUNG)-RELATED"/>
    <property type="match status" value="1"/>
</dbReference>
<keyword evidence="4 9" id="KW-0349">Heme</keyword>
<sequence length="210" mass="22997">MSIYLCPEDGHTLDSEEEDIIKWCSAALYVGGADTTVSARASFALLMCLYPDVQRRAQAEIDEVVGKGGLPTWADEASLPHVSSVIKEVLRFAPVVCLGPPRRVLAMTHDPGLYPDPMTFNPSRFLAAPEKSPQQDPYKVVFRFGRYVCPGAHFTEVSLFLNVASILATFDILKAVDDQGREMDPVIEYTDGITRIVPRPGASSLILADP</sequence>
<accession>A0A0C9TP60</accession>
<dbReference type="AlphaFoldDB" id="A0A0C9TP60"/>
<dbReference type="InterPro" id="IPR036396">
    <property type="entry name" value="Cyt_P450_sf"/>
</dbReference>
<dbReference type="PANTHER" id="PTHR46300">
    <property type="entry name" value="P450, PUTATIVE (EUROFUNG)-RELATED-RELATED"/>
    <property type="match status" value="1"/>
</dbReference>
<evidence type="ECO:0000256" key="3">
    <source>
        <dbReference type="ARBA" id="ARBA00010617"/>
    </source>
</evidence>
<gene>
    <name evidence="10" type="ORF">PAXINDRAFT_17345</name>
</gene>
<dbReference type="InterPro" id="IPR002401">
    <property type="entry name" value="Cyt_P450_E_grp-I"/>
</dbReference>
<evidence type="ECO:0000256" key="8">
    <source>
        <dbReference type="ARBA" id="ARBA00023033"/>
    </source>
</evidence>
<keyword evidence="5 9" id="KW-0479">Metal-binding</keyword>
<proteinExistence type="inferred from homology"/>
<dbReference type="PRINTS" id="PR00385">
    <property type="entry name" value="P450"/>
</dbReference>
<dbReference type="EMBL" id="KN819451">
    <property type="protein sequence ID" value="KIJ09557.1"/>
    <property type="molecule type" value="Genomic_DNA"/>
</dbReference>
<evidence type="ECO:0000313" key="10">
    <source>
        <dbReference type="EMBL" id="KIJ09557.1"/>
    </source>
</evidence>
<dbReference type="Gene3D" id="1.10.630.10">
    <property type="entry name" value="Cytochrome P450"/>
    <property type="match status" value="1"/>
</dbReference>
<reference evidence="11" key="2">
    <citation type="submission" date="2015-01" db="EMBL/GenBank/DDBJ databases">
        <title>Evolutionary Origins and Diversification of the Mycorrhizal Mutualists.</title>
        <authorList>
            <consortium name="DOE Joint Genome Institute"/>
            <consortium name="Mycorrhizal Genomics Consortium"/>
            <person name="Kohler A."/>
            <person name="Kuo A."/>
            <person name="Nagy L.G."/>
            <person name="Floudas D."/>
            <person name="Copeland A."/>
            <person name="Barry K.W."/>
            <person name="Cichocki N."/>
            <person name="Veneault-Fourrey C."/>
            <person name="LaButti K."/>
            <person name="Lindquist E.A."/>
            <person name="Lipzen A."/>
            <person name="Lundell T."/>
            <person name="Morin E."/>
            <person name="Murat C."/>
            <person name="Riley R."/>
            <person name="Ohm R."/>
            <person name="Sun H."/>
            <person name="Tunlid A."/>
            <person name="Henrissat B."/>
            <person name="Grigoriev I.V."/>
            <person name="Hibbett D.S."/>
            <person name="Martin F."/>
        </authorList>
    </citation>
    <scope>NUCLEOTIDE SEQUENCE [LARGE SCALE GENOMIC DNA]</scope>
    <source>
        <strain evidence="11">ATCC 200175</strain>
    </source>
</reference>
<dbReference type="InterPro" id="IPR001128">
    <property type="entry name" value="Cyt_P450"/>
</dbReference>
<dbReference type="GO" id="GO:0004497">
    <property type="term" value="F:monooxygenase activity"/>
    <property type="evidence" value="ECO:0007669"/>
    <property type="project" value="UniProtKB-KW"/>
</dbReference>
<comment type="pathway">
    <text evidence="2">Secondary metabolite biosynthesis.</text>
</comment>
<keyword evidence="11" id="KW-1185">Reference proteome</keyword>
<evidence type="ECO:0000256" key="2">
    <source>
        <dbReference type="ARBA" id="ARBA00005179"/>
    </source>
</evidence>
<evidence type="ECO:0008006" key="12">
    <source>
        <dbReference type="Google" id="ProtNLM"/>
    </source>
</evidence>
<dbReference type="GO" id="GO:0016705">
    <property type="term" value="F:oxidoreductase activity, acting on paired donors, with incorporation or reduction of molecular oxygen"/>
    <property type="evidence" value="ECO:0007669"/>
    <property type="project" value="InterPro"/>
</dbReference>
<organism evidence="10 11">
    <name type="scientific">Paxillus involutus ATCC 200175</name>
    <dbReference type="NCBI Taxonomy" id="664439"/>
    <lineage>
        <taxon>Eukaryota</taxon>
        <taxon>Fungi</taxon>
        <taxon>Dikarya</taxon>
        <taxon>Basidiomycota</taxon>
        <taxon>Agaricomycotina</taxon>
        <taxon>Agaricomycetes</taxon>
        <taxon>Agaricomycetidae</taxon>
        <taxon>Boletales</taxon>
        <taxon>Paxilineae</taxon>
        <taxon>Paxillaceae</taxon>
        <taxon>Paxillus</taxon>
    </lineage>
</organism>
<evidence type="ECO:0000256" key="7">
    <source>
        <dbReference type="ARBA" id="ARBA00023004"/>
    </source>
</evidence>
<dbReference type="Proteomes" id="UP000053647">
    <property type="component" value="Unassembled WGS sequence"/>
</dbReference>
<comment type="similarity">
    <text evidence="3">Belongs to the cytochrome P450 family.</text>
</comment>
<evidence type="ECO:0000256" key="4">
    <source>
        <dbReference type="ARBA" id="ARBA00022617"/>
    </source>
</evidence>
<feature type="binding site" description="axial binding residue" evidence="9">
    <location>
        <position position="149"/>
    </location>
    <ligand>
        <name>heme</name>
        <dbReference type="ChEBI" id="CHEBI:30413"/>
    </ligand>
    <ligandPart>
        <name>Fe</name>
        <dbReference type="ChEBI" id="CHEBI:18248"/>
    </ligandPart>
</feature>
<dbReference type="GO" id="GO:0005506">
    <property type="term" value="F:iron ion binding"/>
    <property type="evidence" value="ECO:0007669"/>
    <property type="project" value="InterPro"/>
</dbReference>
<name>A0A0C9TP60_PAXIN</name>